<sequence>METNFSFSLNGTMPDLAGWKQPLYVRCLLIIGYGAVFLLNIVGNPLVCLVVAKNKNMRTVTNLFIVNVAVCDFFVGGICMPFTLVNNLKAGWVFGEVMCTLLPMLMGMAVVGSVYTLVAIAVDRYLAVMKPTDGKLSSAATSVIIVSIWVTACVVMIPSAVQAQYKDHDGNPTCYETWPSLESKQAYTMSLFVLCYLVPLLAITGLYLCAGARLHNRSAKRNRSAEQTSQSRNQSHTANKSSNNARVFRMMVAVVALFASLHLPLWVATLLNDFATPTRGLGLVLYRYIYPIAHWLAYANSCVNPILYAFLNRNFRQGFIKAFVNTKSSCRVETPVPRVDHKMQGGHAKHDRVQCRLTLETPCGSRMRRASPTTPATAVDDVPNTRSFNRPSAVELKSVAL</sequence>
<evidence type="ECO:0000256" key="10">
    <source>
        <dbReference type="RuleBase" id="RU000688"/>
    </source>
</evidence>
<evidence type="ECO:0000313" key="14">
    <source>
        <dbReference type="EMBL" id="CAH1232458.1"/>
    </source>
</evidence>
<evidence type="ECO:0000256" key="4">
    <source>
        <dbReference type="ARBA" id="ARBA00022692"/>
    </source>
</evidence>
<keyword evidence="9 10" id="KW-0807">Transducer</keyword>
<feature type="region of interest" description="Disordered" evidence="11">
    <location>
        <begin position="365"/>
        <end position="386"/>
    </location>
</feature>
<reference evidence="14" key="1">
    <citation type="submission" date="2022-01" db="EMBL/GenBank/DDBJ databases">
        <authorList>
            <person name="Braso-Vives M."/>
        </authorList>
    </citation>
    <scope>NUCLEOTIDE SEQUENCE</scope>
</reference>
<proteinExistence type="inferred from homology"/>
<dbReference type="Pfam" id="PF00001">
    <property type="entry name" value="7tm_1"/>
    <property type="match status" value="1"/>
</dbReference>
<dbReference type="PRINTS" id="PR00237">
    <property type="entry name" value="GPCRRHODOPSN"/>
</dbReference>
<dbReference type="SUPFAM" id="SSF81321">
    <property type="entry name" value="Family A G protein-coupled receptor-like"/>
    <property type="match status" value="1"/>
</dbReference>
<evidence type="ECO:0000256" key="1">
    <source>
        <dbReference type="ARBA" id="ARBA00004651"/>
    </source>
</evidence>
<evidence type="ECO:0000259" key="13">
    <source>
        <dbReference type="PROSITE" id="PS50262"/>
    </source>
</evidence>
<feature type="transmembrane region" description="Helical" evidence="12">
    <location>
        <begin position="64"/>
        <end position="84"/>
    </location>
</feature>
<keyword evidence="7 12" id="KW-0472">Membrane</keyword>
<dbReference type="Gene3D" id="1.20.1070.10">
    <property type="entry name" value="Rhodopsin 7-helix transmembrane proteins"/>
    <property type="match status" value="1"/>
</dbReference>
<feature type="transmembrane region" description="Helical" evidence="12">
    <location>
        <begin position="139"/>
        <end position="161"/>
    </location>
</feature>
<dbReference type="InterPro" id="IPR000611">
    <property type="entry name" value="NPY_rcpt"/>
</dbReference>
<dbReference type="GO" id="GO:0004983">
    <property type="term" value="F:neuropeptide Y receptor activity"/>
    <property type="evidence" value="ECO:0007669"/>
    <property type="project" value="InterPro"/>
</dbReference>
<dbReference type="PANTHER" id="PTHR24241">
    <property type="entry name" value="NEUROPEPTIDE RECEPTOR-RELATED G-PROTEIN COUPLED RECEPTOR"/>
    <property type="match status" value="1"/>
</dbReference>
<feature type="transmembrane region" description="Helical" evidence="12">
    <location>
        <begin position="247"/>
        <end position="268"/>
    </location>
</feature>
<evidence type="ECO:0000256" key="5">
    <source>
        <dbReference type="ARBA" id="ARBA00022989"/>
    </source>
</evidence>
<dbReference type="AlphaFoldDB" id="A0A8J9VZM8"/>
<feature type="transmembrane region" description="Helical" evidence="12">
    <location>
        <begin position="288"/>
        <end position="311"/>
    </location>
</feature>
<evidence type="ECO:0000256" key="2">
    <source>
        <dbReference type="ARBA" id="ARBA00010663"/>
    </source>
</evidence>
<evidence type="ECO:0000313" key="15">
    <source>
        <dbReference type="Proteomes" id="UP000838412"/>
    </source>
</evidence>
<keyword evidence="4 10" id="KW-0812">Transmembrane</keyword>
<dbReference type="InterPro" id="IPR000276">
    <property type="entry name" value="GPCR_Rhodpsn"/>
</dbReference>
<feature type="transmembrane region" description="Helical" evidence="12">
    <location>
        <begin position="186"/>
        <end position="210"/>
    </location>
</feature>
<feature type="transmembrane region" description="Helical" evidence="12">
    <location>
        <begin position="104"/>
        <end position="127"/>
    </location>
</feature>
<dbReference type="SMART" id="SM01381">
    <property type="entry name" value="7TM_GPCR_Srsx"/>
    <property type="match status" value="1"/>
</dbReference>
<accession>A0A8J9VZM8</accession>
<dbReference type="PROSITE" id="PS00237">
    <property type="entry name" value="G_PROTEIN_RECEP_F1_1"/>
    <property type="match status" value="1"/>
</dbReference>
<evidence type="ECO:0000256" key="3">
    <source>
        <dbReference type="ARBA" id="ARBA00022475"/>
    </source>
</evidence>
<dbReference type="GO" id="GO:0005886">
    <property type="term" value="C:plasma membrane"/>
    <property type="evidence" value="ECO:0007669"/>
    <property type="project" value="UniProtKB-SubCell"/>
</dbReference>
<organism evidence="14 15">
    <name type="scientific">Branchiostoma lanceolatum</name>
    <name type="common">Common lancelet</name>
    <name type="synonym">Amphioxus lanceolatum</name>
    <dbReference type="NCBI Taxonomy" id="7740"/>
    <lineage>
        <taxon>Eukaryota</taxon>
        <taxon>Metazoa</taxon>
        <taxon>Chordata</taxon>
        <taxon>Cephalochordata</taxon>
        <taxon>Leptocardii</taxon>
        <taxon>Amphioxiformes</taxon>
        <taxon>Branchiostomatidae</taxon>
        <taxon>Branchiostoma</taxon>
    </lineage>
</organism>
<dbReference type="GO" id="GO:0032870">
    <property type="term" value="P:cellular response to hormone stimulus"/>
    <property type="evidence" value="ECO:0007669"/>
    <property type="project" value="TreeGrafter"/>
</dbReference>
<dbReference type="PANTHER" id="PTHR24241:SF76">
    <property type="entry name" value="NEUROPEPTIDE SIFAMIDE RECEPTOR"/>
    <property type="match status" value="1"/>
</dbReference>
<dbReference type="EMBL" id="OV696686">
    <property type="protein sequence ID" value="CAH1232458.1"/>
    <property type="molecule type" value="Genomic_DNA"/>
</dbReference>
<keyword evidence="3" id="KW-1003">Cell membrane</keyword>
<evidence type="ECO:0000256" key="9">
    <source>
        <dbReference type="ARBA" id="ARBA00023224"/>
    </source>
</evidence>
<evidence type="ECO:0000256" key="11">
    <source>
        <dbReference type="SAM" id="MobiDB-lite"/>
    </source>
</evidence>
<feature type="region of interest" description="Disordered" evidence="11">
    <location>
        <begin position="220"/>
        <end position="240"/>
    </location>
</feature>
<dbReference type="PROSITE" id="PS50262">
    <property type="entry name" value="G_PROTEIN_RECEP_F1_2"/>
    <property type="match status" value="1"/>
</dbReference>
<feature type="compositionally biased region" description="Polar residues" evidence="11">
    <location>
        <begin position="225"/>
        <end position="240"/>
    </location>
</feature>
<keyword evidence="6 10" id="KW-0297">G-protein coupled receptor</keyword>
<comment type="subcellular location">
    <subcellularLocation>
        <location evidence="1">Cell membrane</location>
        <topology evidence="1">Multi-pass membrane protein</topology>
    </subcellularLocation>
</comment>
<dbReference type="GO" id="GO:0042277">
    <property type="term" value="F:peptide binding"/>
    <property type="evidence" value="ECO:0007669"/>
    <property type="project" value="TreeGrafter"/>
</dbReference>
<dbReference type="OrthoDB" id="5975505at2759"/>
<dbReference type="InterPro" id="IPR017452">
    <property type="entry name" value="GPCR_Rhodpsn_7TM"/>
</dbReference>
<keyword evidence="15" id="KW-1185">Reference proteome</keyword>
<keyword evidence="8 10" id="KW-0675">Receptor</keyword>
<dbReference type="CDD" id="cd15207">
    <property type="entry name" value="7tmA_NPFFR"/>
    <property type="match status" value="1"/>
</dbReference>
<gene>
    <name evidence="14" type="primary">NPFFR2</name>
    <name evidence="14" type="ORF">BLAG_LOCUS1586</name>
</gene>
<feature type="transmembrane region" description="Helical" evidence="12">
    <location>
        <begin position="23"/>
        <end position="52"/>
    </location>
</feature>
<protein>
    <submittedName>
        <fullName evidence="14">NPFFR2 protein</fullName>
    </submittedName>
</protein>
<dbReference type="Proteomes" id="UP000838412">
    <property type="component" value="Chromosome 1"/>
</dbReference>
<feature type="domain" description="G-protein coupled receptors family 1 profile" evidence="13">
    <location>
        <begin position="43"/>
        <end position="308"/>
    </location>
</feature>
<dbReference type="PRINTS" id="PR01012">
    <property type="entry name" value="NRPEPTIDEYR"/>
</dbReference>
<evidence type="ECO:0000256" key="12">
    <source>
        <dbReference type="SAM" id="Phobius"/>
    </source>
</evidence>
<evidence type="ECO:0000256" key="6">
    <source>
        <dbReference type="ARBA" id="ARBA00023040"/>
    </source>
</evidence>
<comment type="similarity">
    <text evidence="2 10">Belongs to the G-protein coupled receptor 1 family.</text>
</comment>
<evidence type="ECO:0000256" key="8">
    <source>
        <dbReference type="ARBA" id="ARBA00023170"/>
    </source>
</evidence>
<dbReference type="FunFam" id="1.20.1070.10:FF:000291">
    <property type="entry name" value="Predicted protein"/>
    <property type="match status" value="1"/>
</dbReference>
<evidence type="ECO:0000256" key="7">
    <source>
        <dbReference type="ARBA" id="ARBA00023136"/>
    </source>
</evidence>
<keyword evidence="5 12" id="KW-1133">Transmembrane helix</keyword>
<name>A0A8J9VZM8_BRALA</name>